<dbReference type="eggNOG" id="KOG0381">
    <property type="taxonomic scope" value="Eukaryota"/>
</dbReference>
<dbReference type="OMA" id="PHSANEV"/>
<feature type="DNA-binding region" description="HMG box" evidence="2">
    <location>
        <begin position="20"/>
        <end position="87"/>
    </location>
</feature>
<dbReference type="RefSeq" id="XP_455147.1">
    <property type="nucleotide sequence ID" value="XM_455147.1"/>
</dbReference>
<gene>
    <name evidence="4" type="ORF">KLLA0_F01485g</name>
</gene>
<sequence length="161" mass="18264">MIFKRFLSVSPIALEAAVKPKRPPTAFSYYFSQVHDHICASHNVSNPGAMKIAGKQWRSLSESEKQKYVDALKPLREKYSAAYEAYAKTLPPKKPATSFGSFLKEKSPQLRTENPGLSQIEILKLASSKWKSLDASTKEQYQNKYREDLAEYRKVMGQQSA</sequence>
<dbReference type="GO" id="GO:0003677">
    <property type="term" value="F:DNA binding"/>
    <property type="evidence" value="ECO:0007669"/>
    <property type="project" value="UniProtKB-UniRule"/>
</dbReference>
<accession>Q6CLP2</accession>
<dbReference type="InterPro" id="IPR050342">
    <property type="entry name" value="HMGB"/>
</dbReference>
<feature type="DNA-binding region" description="HMG box" evidence="2">
    <location>
        <begin position="92"/>
        <end position="160"/>
    </location>
</feature>
<dbReference type="InterPro" id="IPR009071">
    <property type="entry name" value="HMG_box_dom"/>
</dbReference>
<dbReference type="GeneID" id="2896038"/>
<dbReference type="AlphaFoldDB" id="Q6CLP2"/>
<dbReference type="HOGENOM" id="CLU_082854_2_1_1"/>
<feature type="domain" description="HMG box" evidence="3">
    <location>
        <begin position="92"/>
        <end position="160"/>
    </location>
</feature>
<evidence type="ECO:0000256" key="1">
    <source>
        <dbReference type="ARBA" id="ARBA00023125"/>
    </source>
</evidence>
<dbReference type="KEGG" id="kla:KLLA0_F01485g"/>
<dbReference type="Gene3D" id="1.10.30.10">
    <property type="entry name" value="High mobility group box domain"/>
    <property type="match status" value="2"/>
</dbReference>
<protein>
    <submittedName>
        <fullName evidence="4">KLLA0F01485p</fullName>
    </submittedName>
</protein>
<dbReference type="Proteomes" id="UP000000598">
    <property type="component" value="Chromosome F"/>
</dbReference>
<dbReference type="Pfam" id="PF00505">
    <property type="entry name" value="HMG_box"/>
    <property type="match status" value="2"/>
</dbReference>
<reference evidence="4 5" key="1">
    <citation type="journal article" date="2004" name="Nature">
        <title>Genome evolution in yeasts.</title>
        <authorList>
            <consortium name="Genolevures"/>
            <person name="Dujon B."/>
            <person name="Sherman D."/>
            <person name="Fischer G."/>
            <person name="Durrens P."/>
            <person name="Casaregola S."/>
            <person name="Lafontaine I."/>
            <person name="de Montigny J."/>
            <person name="Marck C."/>
            <person name="Neuveglise C."/>
            <person name="Talla E."/>
            <person name="Goffard N."/>
            <person name="Frangeul L."/>
            <person name="Aigle M."/>
            <person name="Anthouard V."/>
            <person name="Babour A."/>
            <person name="Barbe V."/>
            <person name="Barnay S."/>
            <person name="Blanchin S."/>
            <person name="Beckerich J.M."/>
            <person name="Beyne E."/>
            <person name="Bleykasten C."/>
            <person name="Boisrame A."/>
            <person name="Boyer J."/>
            <person name="Cattolico L."/>
            <person name="Confanioleri F."/>
            <person name="de Daruvar A."/>
            <person name="Despons L."/>
            <person name="Fabre E."/>
            <person name="Fairhead C."/>
            <person name="Ferry-Dumazet H."/>
            <person name="Groppi A."/>
            <person name="Hantraye F."/>
            <person name="Hennequin C."/>
            <person name="Jauniaux N."/>
            <person name="Joyet P."/>
            <person name="Kachouri R."/>
            <person name="Kerrest A."/>
            <person name="Koszul R."/>
            <person name="Lemaire M."/>
            <person name="Lesur I."/>
            <person name="Ma L."/>
            <person name="Muller H."/>
            <person name="Nicaud J.M."/>
            <person name="Nikolski M."/>
            <person name="Oztas S."/>
            <person name="Ozier-Kalogeropoulos O."/>
            <person name="Pellenz S."/>
            <person name="Potier S."/>
            <person name="Richard G.F."/>
            <person name="Straub M.L."/>
            <person name="Suleau A."/>
            <person name="Swennene D."/>
            <person name="Tekaia F."/>
            <person name="Wesolowski-Louvel M."/>
            <person name="Westhof E."/>
            <person name="Wirth B."/>
            <person name="Zeniou-Meyer M."/>
            <person name="Zivanovic I."/>
            <person name="Bolotin-Fukuhara M."/>
            <person name="Thierry A."/>
            <person name="Bouchier C."/>
            <person name="Caudron B."/>
            <person name="Scarpelli C."/>
            <person name="Gaillardin C."/>
            <person name="Weissenbach J."/>
            <person name="Wincker P."/>
            <person name="Souciet J.L."/>
        </authorList>
    </citation>
    <scope>NUCLEOTIDE SEQUENCE [LARGE SCALE GENOMIC DNA]</scope>
    <source>
        <strain evidence="5">ATCC 8585 / CBS 2359 / DSM 70799 / NBRC 1267 / NRRL Y-1140 / WM37</strain>
    </source>
</reference>
<dbReference type="SUPFAM" id="SSF47095">
    <property type="entry name" value="HMG-box"/>
    <property type="match status" value="2"/>
</dbReference>
<dbReference type="PANTHER" id="PTHR48112:SF22">
    <property type="entry name" value="MITOCHONDRIAL TRANSCRIPTION FACTOR A, ISOFORM B"/>
    <property type="match status" value="1"/>
</dbReference>
<dbReference type="InParanoid" id="Q6CLP2"/>
<dbReference type="InterPro" id="IPR036910">
    <property type="entry name" value="HMG_box_dom_sf"/>
</dbReference>
<dbReference type="PANTHER" id="PTHR48112">
    <property type="entry name" value="HIGH MOBILITY GROUP PROTEIN DSP1"/>
    <property type="match status" value="1"/>
</dbReference>
<evidence type="ECO:0000256" key="2">
    <source>
        <dbReference type="PROSITE-ProRule" id="PRU00267"/>
    </source>
</evidence>
<proteinExistence type="predicted"/>
<name>Q6CLP2_KLULA</name>
<keyword evidence="1 2" id="KW-0238">DNA-binding</keyword>
<dbReference type="GO" id="GO:0005634">
    <property type="term" value="C:nucleus"/>
    <property type="evidence" value="ECO:0007669"/>
    <property type="project" value="UniProtKB-UniRule"/>
</dbReference>
<feature type="domain" description="HMG box" evidence="3">
    <location>
        <begin position="20"/>
        <end position="87"/>
    </location>
</feature>
<dbReference type="PROSITE" id="PS50118">
    <property type="entry name" value="HMG_BOX_2"/>
    <property type="match status" value="2"/>
</dbReference>
<dbReference type="EMBL" id="CR382126">
    <property type="protein sequence ID" value="CAG97854.1"/>
    <property type="molecule type" value="Genomic_DNA"/>
</dbReference>
<evidence type="ECO:0000313" key="5">
    <source>
        <dbReference type="Proteomes" id="UP000000598"/>
    </source>
</evidence>
<dbReference type="FunCoup" id="Q6CLP2">
    <property type="interactions" value="609"/>
</dbReference>
<keyword evidence="2" id="KW-0539">Nucleus</keyword>
<dbReference type="SMART" id="SM00398">
    <property type="entry name" value="HMG"/>
    <property type="match status" value="2"/>
</dbReference>
<keyword evidence="5" id="KW-1185">Reference proteome</keyword>
<evidence type="ECO:0000259" key="3">
    <source>
        <dbReference type="PROSITE" id="PS50118"/>
    </source>
</evidence>
<organism evidence="4 5">
    <name type="scientific">Kluyveromyces lactis (strain ATCC 8585 / CBS 2359 / DSM 70799 / NBRC 1267 / NRRL Y-1140 / WM37)</name>
    <name type="common">Yeast</name>
    <name type="synonym">Candida sphaerica</name>
    <dbReference type="NCBI Taxonomy" id="284590"/>
    <lineage>
        <taxon>Eukaryota</taxon>
        <taxon>Fungi</taxon>
        <taxon>Dikarya</taxon>
        <taxon>Ascomycota</taxon>
        <taxon>Saccharomycotina</taxon>
        <taxon>Saccharomycetes</taxon>
        <taxon>Saccharomycetales</taxon>
        <taxon>Saccharomycetaceae</taxon>
        <taxon>Kluyveromyces</taxon>
    </lineage>
</organism>
<dbReference type="STRING" id="284590.Q6CLP2"/>
<dbReference type="PaxDb" id="284590-Q6CLP2"/>
<evidence type="ECO:0000313" key="4">
    <source>
        <dbReference type="EMBL" id="CAG97854.1"/>
    </source>
</evidence>